<dbReference type="EMBL" id="CP001999">
    <property type="protein sequence ID" value="ADG93946.1"/>
    <property type="molecule type" value="Genomic_DNA"/>
</dbReference>
<gene>
    <name evidence="3" type="ordered locus">Arnit_2295</name>
</gene>
<dbReference type="Pfam" id="PF22196">
    <property type="entry name" value="HdrB-like_C"/>
    <property type="match status" value="1"/>
</dbReference>
<dbReference type="Gene3D" id="3.10.20.30">
    <property type="match status" value="1"/>
</dbReference>
<accession>D5V0Y4</accession>
<dbReference type="OrthoDB" id="5372285at2"/>
<dbReference type="InterPro" id="IPR012675">
    <property type="entry name" value="Beta-grasp_dom_sf"/>
</dbReference>
<dbReference type="InterPro" id="IPR054018">
    <property type="entry name" value="HdrB-like_C"/>
</dbReference>
<reference evidence="3 4" key="1">
    <citation type="journal article" date="2010" name="Stand. Genomic Sci.">
        <title>Complete genome sequence of Arcobacter nitrofigilis type strain (CI).</title>
        <authorList>
            <person name="Pati A."/>
            <person name="Gronow S."/>
            <person name="Lapidus A."/>
            <person name="Copeland A."/>
            <person name="Glavina Del Rio T."/>
            <person name="Nolan M."/>
            <person name="Lucas S."/>
            <person name="Tice H."/>
            <person name="Cheng J.F."/>
            <person name="Han C."/>
            <person name="Chertkov O."/>
            <person name="Bruce D."/>
            <person name="Tapia R."/>
            <person name="Goodwin L."/>
            <person name="Pitluck S."/>
            <person name="Liolios K."/>
            <person name="Ivanova N."/>
            <person name="Mavromatis K."/>
            <person name="Chen A."/>
            <person name="Palaniappan K."/>
            <person name="Land M."/>
            <person name="Hauser L."/>
            <person name="Chang Y.J."/>
            <person name="Jeffries C.D."/>
            <person name="Detter J.C."/>
            <person name="Rohde M."/>
            <person name="Goker M."/>
            <person name="Bristow J."/>
            <person name="Eisen J.A."/>
            <person name="Markowitz V."/>
            <person name="Hugenholtz P."/>
            <person name="Klenk H.P."/>
            <person name="Kyrpides N.C."/>
        </authorList>
    </citation>
    <scope>NUCLEOTIDE SEQUENCE [LARGE SCALE GENOMIC DNA]</scope>
    <source>
        <strain evidence="4">ATCC 33309 / DSM 7299 / CCUG 15893 / LMG 7604 / NCTC 12251 / CI</strain>
    </source>
</reference>
<dbReference type="Gene3D" id="3.40.50.11810">
    <property type="match status" value="1"/>
</dbReference>
<evidence type="ECO:0000313" key="3">
    <source>
        <dbReference type="EMBL" id="ADG93946.1"/>
    </source>
</evidence>
<dbReference type="InterPro" id="IPR041543">
    <property type="entry name" value="DUF5644"/>
</dbReference>
<sequence>MKLEISLFRFDCKSDYLPYYTKHFLNVEENNTLLTVLNKLNSEAEFSFENTQNSYFVVNGIYINVMTTCKQIKDNFGSDIKIEPLSIRRANKDFIINEDDFTSKLSILNKFITTDLLATHINKEIEKLYLSYKLYFYASNTLNVEHNYIGDAILLLASDLIERFPEKENEILYTIKECEYGIEFHTSLKNRILNFDQSIEDKIVNLRNKLNISKTVDKQNFKSSIAKTINFGTFKKAQDIKYDFKDFNLAYLKTEDTLDKSNLISKLKAKILNLPSLNQDLARDTFHLNPELTYKLTSTLMLDAYDSGADFIVVDNDQDFYLLDFNRKNMESVIGREINLPVLHINELENLAMGEHDLAKTTLKNHTLDPKII</sequence>
<dbReference type="AlphaFoldDB" id="D5V0Y4"/>
<organism evidence="3 4">
    <name type="scientific">Arcobacter nitrofigilis (strain ATCC 33309 / DSM 7299 / CCUG 15893 / LMG 7604 / NCTC 12251 / CI)</name>
    <name type="common">Campylobacter nitrofigilis</name>
    <dbReference type="NCBI Taxonomy" id="572480"/>
    <lineage>
        <taxon>Bacteria</taxon>
        <taxon>Pseudomonadati</taxon>
        <taxon>Campylobacterota</taxon>
        <taxon>Epsilonproteobacteria</taxon>
        <taxon>Campylobacterales</taxon>
        <taxon>Arcobacteraceae</taxon>
        <taxon>Arcobacter</taxon>
    </lineage>
</organism>
<dbReference type="Pfam" id="PF18712">
    <property type="entry name" value="DUF5644"/>
    <property type="match status" value="1"/>
</dbReference>
<dbReference type="RefSeq" id="WP_013136091.1">
    <property type="nucleotide sequence ID" value="NC_014166.1"/>
</dbReference>
<proteinExistence type="predicted"/>
<dbReference type="Proteomes" id="UP000000939">
    <property type="component" value="Chromosome"/>
</dbReference>
<dbReference type="HOGENOM" id="CLU_062985_0_0_7"/>
<feature type="domain" description="DUF5644" evidence="1">
    <location>
        <begin position="143"/>
        <end position="211"/>
    </location>
</feature>
<dbReference type="eggNOG" id="COG2048">
    <property type="taxonomic scope" value="Bacteria"/>
</dbReference>
<name>D5V0Y4_ARCNC</name>
<evidence type="ECO:0000313" key="4">
    <source>
        <dbReference type="Proteomes" id="UP000000939"/>
    </source>
</evidence>
<dbReference type="eggNOG" id="COG0479">
    <property type="taxonomic scope" value="Bacteria"/>
</dbReference>
<dbReference type="Gene3D" id="1.10.1060.20">
    <property type="match status" value="1"/>
</dbReference>
<evidence type="ECO:0000259" key="2">
    <source>
        <dbReference type="Pfam" id="PF22196"/>
    </source>
</evidence>
<feature type="domain" description="HdrB-like C-terminal" evidence="2">
    <location>
        <begin position="286"/>
        <end position="366"/>
    </location>
</feature>
<protein>
    <submittedName>
        <fullName evidence="3">Uncharacterized protein</fullName>
    </submittedName>
</protein>
<dbReference type="STRING" id="572480.Arnit_2295"/>
<evidence type="ECO:0000259" key="1">
    <source>
        <dbReference type="Pfam" id="PF18712"/>
    </source>
</evidence>
<keyword evidence="4" id="KW-1185">Reference proteome</keyword>
<dbReference type="KEGG" id="ant:Arnit_2295"/>